<protein>
    <submittedName>
        <fullName evidence="1">Uncharacterized protein</fullName>
    </submittedName>
</protein>
<dbReference type="AlphaFoldDB" id="A0A6A0AND1"/>
<dbReference type="EMBL" id="BLLF01009682">
    <property type="protein sequence ID" value="GFH33793.1"/>
    <property type="molecule type" value="Genomic_DNA"/>
</dbReference>
<evidence type="ECO:0000313" key="2">
    <source>
        <dbReference type="Proteomes" id="UP000485058"/>
    </source>
</evidence>
<gene>
    <name evidence="1" type="ORF">HaLaN_33214</name>
</gene>
<accession>A0A6A0AND1</accession>
<dbReference type="Proteomes" id="UP000485058">
    <property type="component" value="Unassembled WGS sequence"/>
</dbReference>
<name>A0A6A0AND1_HAELA</name>
<keyword evidence="2" id="KW-1185">Reference proteome</keyword>
<organism evidence="1 2">
    <name type="scientific">Haematococcus lacustris</name>
    <name type="common">Green alga</name>
    <name type="synonym">Haematococcus pluvialis</name>
    <dbReference type="NCBI Taxonomy" id="44745"/>
    <lineage>
        <taxon>Eukaryota</taxon>
        <taxon>Viridiplantae</taxon>
        <taxon>Chlorophyta</taxon>
        <taxon>core chlorophytes</taxon>
        <taxon>Chlorophyceae</taxon>
        <taxon>CS clade</taxon>
        <taxon>Chlamydomonadales</taxon>
        <taxon>Haematococcaceae</taxon>
        <taxon>Haematococcus</taxon>
    </lineage>
</organism>
<evidence type="ECO:0000313" key="1">
    <source>
        <dbReference type="EMBL" id="GFH33793.1"/>
    </source>
</evidence>
<sequence>DRVDAGAEQLAECRQQLEERGRALDSALKDTRRLQLALAAEHEVAVAEQSVNAALKEEILQLEDQWCAT</sequence>
<feature type="non-terminal residue" evidence="1">
    <location>
        <position position="1"/>
    </location>
</feature>
<comment type="caution">
    <text evidence="1">The sequence shown here is derived from an EMBL/GenBank/DDBJ whole genome shotgun (WGS) entry which is preliminary data.</text>
</comment>
<proteinExistence type="predicted"/>
<reference evidence="1 2" key="1">
    <citation type="submission" date="2020-02" db="EMBL/GenBank/DDBJ databases">
        <title>Draft genome sequence of Haematococcus lacustris strain NIES-144.</title>
        <authorList>
            <person name="Morimoto D."/>
            <person name="Nakagawa S."/>
            <person name="Yoshida T."/>
            <person name="Sawayama S."/>
        </authorList>
    </citation>
    <scope>NUCLEOTIDE SEQUENCE [LARGE SCALE GENOMIC DNA]</scope>
    <source>
        <strain evidence="1 2">NIES-144</strain>
    </source>
</reference>
<feature type="non-terminal residue" evidence="1">
    <location>
        <position position="69"/>
    </location>
</feature>